<dbReference type="InterPro" id="IPR018714">
    <property type="entry name" value="DUF2237"/>
</dbReference>
<sequence>MEKDPSFNVLGSSLQTCSTDPVTGFFRNGACDTCAQDAGSHTVCAVMTDEFLALSKYLGNDLSTPRPEYGFAGLKAGNSWCLCASRFLQAHEEGAAPQVNLHATHVKALEIVPIDILRKYAEDLPE</sequence>
<dbReference type="PANTHER" id="PTHR37466">
    <property type="entry name" value="SLR1628 PROTEIN"/>
    <property type="match status" value="1"/>
</dbReference>
<evidence type="ECO:0008006" key="3">
    <source>
        <dbReference type="Google" id="ProtNLM"/>
    </source>
</evidence>
<dbReference type="Pfam" id="PF09996">
    <property type="entry name" value="DUF2237"/>
    <property type="match status" value="1"/>
</dbReference>
<reference evidence="1 2" key="1">
    <citation type="submission" date="2018-04" db="EMBL/GenBank/DDBJ databases">
        <title>Genomic Encyclopedia of Archaeal and Bacterial Type Strains, Phase II (KMG-II): from individual species to whole genera.</title>
        <authorList>
            <person name="Goeker M."/>
        </authorList>
    </citation>
    <scope>NUCLEOTIDE SEQUENCE [LARGE SCALE GENOMIC DNA]</scope>
    <source>
        <strain evidence="1 2">DSM 29955</strain>
    </source>
</reference>
<keyword evidence="2" id="KW-1185">Reference proteome</keyword>
<dbReference type="Proteomes" id="UP000244523">
    <property type="component" value="Unassembled WGS sequence"/>
</dbReference>
<evidence type="ECO:0000313" key="2">
    <source>
        <dbReference type="Proteomes" id="UP000244523"/>
    </source>
</evidence>
<dbReference type="EMBL" id="QBUD01000011">
    <property type="protein sequence ID" value="PUB12061.1"/>
    <property type="molecule type" value="Genomic_DNA"/>
</dbReference>
<dbReference type="OrthoDB" id="9792525at2"/>
<protein>
    <recommendedName>
        <fullName evidence="3">DUF2237 family protein</fullName>
    </recommendedName>
</protein>
<dbReference type="AlphaFoldDB" id="A0A2T6KB66"/>
<name>A0A2T6KB66_9RHOB</name>
<accession>A0A2T6KB66</accession>
<gene>
    <name evidence="1" type="ORF">C8N45_11138</name>
</gene>
<evidence type="ECO:0000313" key="1">
    <source>
        <dbReference type="EMBL" id="PUB12061.1"/>
    </source>
</evidence>
<comment type="caution">
    <text evidence="1">The sequence shown here is derived from an EMBL/GenBank/DDBJ whole genome shotgun (WGS) entry which is preliminary data.</text>
</comment>
<proteinExistence type="predicted"/>
<dbReference type="RefSeq" id="WP_108387438.1">
    <property type="nucleotide sequence ID" value="NZ_QBUD01000011.1"/>
</dbReference>
<dbReference type="PANTHER" id="PTHR37466:SF1">
    <property type="entry name" value="SLR1628 PROTEIN"/>
    <property type="match status" value="1"/>
</dbReference>
<organism evidence="1 2">
    <name type="scientific">Yoonia sediminilitoris</name>
    <dbReference type="NCBI Taxonomy" id="1286148"/>
    <lineage>
        <taxon>Bacteria</taxon>
        <taxon>Pseudomonadati</taxon>
        <taxon>Pseudomonadota</taxon>
        <taxon>Alphaproteobacteria</taxon>
        <taxon>Rhodobacterales</taxon>
        <taxon>Paracoccaceae</taxon>
        <taxon>Yoonia</taxon>
    </lineage>
</organism>
<dbReference type="Gene3D" id="3.30.56.110">
    <property type="entry name" value="Protein of unknown function DUF2237"/>
    <property type="match status" value="1"/>
</dbReference>